<sequence length="370" mass="41707">MLITLAYYQCSYYYISDLNHPTCFSNQVTSLLPSLLSDQITEVLLYLQLKYFSKCLFSFFSATEKKPAFVGLGLCYALLSSVFFSVVSLLAKKVEGIHSIEISGFRCFFQGVIICPLIIYNEISFFGPKEQRCYLYLRGFLGASAMILLFYAIQHMPLADATVIAFSNSIFVGIFAWMFLKERCTIWQPIFTIFILIGVILIARPPFLFGSHIPGIEVNYTEHIKGTFAAFGSALCAAISMIVIRKMGKSVHCFISIWYFSVIGCIECVIVVSIIQEWRLPYCGKDRVFLLIIGLFGVVGQVLFTKALQIEKAGPAALMKTMEVVMAFILQYFFLNRSPSWLSLGGALCVIVGTCGIIFHKWYTRKESQQ</sequence>
<evidence type="ECO:0000256" key="10">
    <source>
        <dbReference type="ARBA" id="ARBA00061618"/>
    </source>
</evidence>
<evidence type="ECO:0000313" key="16">
    <source>
        <dbReference type="Ensembl" id="ENSCMIP00000044533.1"/>
    </source>
</evidence>
<dbReference type="InParanoid" id="A0A4W3K1P6"/>
<dbReference type="SUPFAM" id="SSF103481">
    <property type="entry name" value="Multidrug resistance efflux transporter EmrE"/>
    <property type="match status" value="2"/>
</dbReference>
<reference evidence="17" key="3">
    <citation type="journal article" date="2014" name="Nature">
        <title>Elephant shark genome provides unique insights into gnathostome evolution.</title>
        <authorList>
            <consortium name="International Elephant Shark Genome Sequencing Consortium"/>
            <person name="Venkatesh B."/>
            <person name="Lee A.P."/>
            <person name="Ravi V."/>
            <person name="Maurya A.K."/>
            <person name="Lian M.M."/>
            <person name="Swann J.B."/>
            <person name="Ohta Y."/>
            <person name="Flajnik M.F."/>
            <person name="Sutoh Y."/>
            <person name="Kasahara M."/>
            <person name="Hoon S."/>
            <person name="Gangu V."/>
            <person name="Roy S.W."/>
            <person name="Irimia M."/>
            <person name="Korzh V."/>
            <person name="Kondrychyn I."/>
            <person name="Lim Z.W."/>
            <person name="Tay B.H."/>
            <person name="Tohari S."/>
            <person name="Kong K.W."/>
            <person name="Ho S."/>
            <person name="Lorente-Galdos B."/>
            <person name="Quilez J."/>
            <person name="Marques-Bonet T."/>
            <person name="Raney B.J."/>
            <person name="Ingham P.W."/>
            <person name="Tay A."/>
            <person name="Hillier L.W."/>
            <person name="Minx P."/>
            <person name="Boehm T."/>
            <person name="Wilson R.K."/>
            <person name="Brenner S."/>
            <person name="Warren W.C."/>
        </authorList>
    </citation>
    <scope>NUCLEOTIDE SEQUENCE [LARGE SCALE GENOMIC DNA]</scope>
</reference>
<evidence type="ECO:0000256" key="1">
    <source>
        <dbReference type="ARBA" id="ARBA00004477"/>
    </source>
</evidence>
<evidence type="ECO:0000256" key="13">
    <source>
        <dbReference type="ARBA" id="ARBA00082789"/>
    </source>
</evidence>
<evidence type="ECO:0000256" key="2">
    <source>
        <dbReference type="ARBA" id="ARBA00004651"/>
    </source>
</evidence>
<keyword evidence="7 14" id="KW-1133">Transmembrane helix</keyword>
<evidence type="ECO:0000256" key="4">
    <source>
        <dbReference type="ARBA" id="ARBA00022692"/>
    </source>
</evidence>
<dbReference type="GO" id="GO:0005789">
    <property type="term" value="C:endoplasmic reticulum membrane"/>
    <property type="evidence" value="ECO:0007669"/>
    <property type="project" value="UniProtKB-SubCell"/>
</dbReference>
<comment type="similarity">
    <text evidence="10">Belongs to the TMEM20 family.</text>
</comment>
<keyword evidence="3" id="KW-1003">Cell membrane</keyword>
<reference evidence="17" key="1">
    <citation type="journal article" date="2006" name="Science">
        <title>Ancient noncoding elements conserved in the human genome.</title>
        <authorList>
            <person name="Venkatesh B."/>
            <person name="Kirkness E.F."/>
            <person name="Loh Y.H."/>
            <person name="Halpern A.L."/>
            <person name="Lee A.P."/>
            <person name="Johnson J."/>
            <person name="Dandona N."/>
            <person name="Viswanathan L.D."/>
            <person name="Tay A."/>
            <person name="Venter J.C."/>
            <person name="Strausberg R.L."/>
            <person name="Brenner S."/>
        </authorList>
    </citation>
    <scope>NUCLEOTIDE SEQUENCE [LARGE SCALE GENOMIC DNA]</scope>
</reference>
<dbReference type="OMA" id="TQMALIG"/>
<dbReference type="GO" id="GO:0051480">
    <property type="term" value="P:regulation of cytosolic calcium ion concentration"/>
    <property type="evidence" value="ECO:0007669"/>
    <property type="project" value="TreeGrafter"/>
</dbReference>
<evidence type="ECO:0000256" key="11">
    <source>
        <dbReference type="ARBA" id="ARBA00064541"/>
    </source>
</evidence>
<dbReference type="GeneTree" id="ENSGT00940000153249"/>
<dbReference type="Ensembl" id="ENSCMIT00000045172.1">
    <property type="protein sequence ID" value="ENSCMIP00000044533.1"/>
    <property type="gene ID" value="ENSCMIG00000018420.1"/>
</dbReference>
<dbReference type="GO" id="GO:0005886">
    <property type="term" value="C:plasma membrane"/>
    <property type="evidence" value="ECO:0007669"/>
    <property type="project" value="UniProtKB-SubCell"/>
</dbReference>
<feature type="transmembrane region" description="Helical" evidence="14">
    <location>
        <begin position="223"/>
        <end position="244"/>
    </location>
</feature>
<dbReference type="AlphaFoldDB" id="A0A4W3K1P6"/>
<dbReference type="Pfam" id="PF00892">
    <property type="entry name" value="EamA"/>
    <property type="match status" value="2"/>
</dbReference>
<dbReference type="PANTHER" id="PTHR22911">
    <property type="entry name" value="ACYL-MALONYL CONDENSING ENZYME-RELATED"/>
    <property type="match status" value="1"/>
</dbReference>
<feature type="transmembrane region" description="Helical" evidence="14">
    <location>
        <begin position="159"/>
        <end position="179"/>
    </location>
</feature>
<evidence type="ECO:0000256" key="7">
    <source>
        <dbReference type="ARBA" id="ARBA00022989"/>
    </source>
</evidence>
<keyword evidence="5" id="KW-0677">Repeat</keyword>
<proteinExistence type="inferred from homology"/>
<reference evidence="17" key="2">
    <citation type="journal article" date="2007" name="PLoS Biol.">
        <title>Survey sequencing and comparative analysis of the elephant shark (Callorhinchus milii) genome.</title>
        <authorList>
            <person name="Venkatesh B."/>
            <person name="Kirkness E.F."/>
            <person name="Loh Y.H."/>
            <person name="Halpern A.L."/>
            <person name="Lee A.P."/>
            <person name="Johnson J."/>
            <person name="Dandona N."/>
            <person name="Viswanathan L.D."/>
            <person name="Tay A."/>
            <person name="Venter J.C."/>
            <person name="Strausberg R.L."/>
            <person name="Brenner S."/>
        </authorList>
    </citation>
    <scope>NUCLEOTIDE SEQUENCE [LARGE SCALE GENOMIC DNA]</scope>
</reference>
<evidence type="ECO:0000313" key="17">
    <source>
        <dbReference type="Proteomes" id="UP000314986"/>
    </source>
</evidence>
<dbReference type="PANTHER" id="PTHR22911:SF6">
    <property type="entry name" value="SOLUTE CARRIER FAMILY 35 MEMBER G1"/>
    <property type="match status" value="1"/>
</dbReference>
<evidence type="ECO:0000256" key="8">
    <source>
        <dbReference type="ARBA" id="ARBA00023136"/>
    </source>
</evidence>
<feature type="transmembrane region" description="Helical" evidence="14">
    <location>
        <begin position="341"/>
        <end position="363"/>
    </location>
</feature>
<dbReference type="GO" id="GO:1990034">
    <property type="term" value="P:calcium ion export across plasma membrane"/>
    <property type="evidence" value="ECO:0007669"/>
    <property type="project" value="TreeGrafter"/>
</dbReference>
<reference evidence="16" key="4">
    <citation type="submission" date="2025-08" db="UniProtKB">
        <authorList>
            <consortium name="Ensembl"/>
        </authorList>
    </citation>
    <scope>IDENTIFICATION</scope>
</reference>
<accession>A0A4W3K1P6</accession>
<keyword evidence="4 14" id="KW-0812">Transmembrane</keyword>
<dbReference type="Proteomes" id="UP000314986">
    <property type="component" value="Unassembled WGS sequence"/>
</dbReference>
<feature type="transmembrane region" description="Helical" evidence="14">
    <location>
        <begin position="256"/>
        <end position="276"/>
    </location>
</feature>
<evidence type="ECO:0000256" key="9">
    <source>
        <dbReference type="ARBA" id="ARBA00059734"/>
    </source>
</evidence>
<dbReference type="FunFam" id="1.10.3730.20:FF:000026">
    <property type="entry name" value="Solute carrier family 35, member G1"/>
    <property type="match status" value="1"/>
</dbReference>
<feature type="domain" description="EamA" evidence="15">
    <location>
        <begin position="225"/>
        <end position="358"/>
    </location>
</feature>
<evidence type="ECO:0000256" key="14">
    <source>
        <dbReference type="SAM" id="Phobius"/>
    </source>
</evidence>
<protein>
    <recommendedName>
        <fullName evidence="12">Solute carrier family 35 member G1</fullName>
    </recommendedName>
    <alternativeName>
        <fullName evidence="13">Transmembrane protein 20</fullName>
    </alternativeName>
</protein>
<comment type="subcellular location">
    <subcellularLocation>
        <location evidence="2">Cell membrane</location>
        <topology evidence="2">Multi-pass membrane protein</topology>
    </subcellularLocation>
    <subcellularLocation>
        <location evidence="1">Endoplasmic reticulum membrane</location>
        <topology evidence="1">Multi-pass membrane protein</topology>
    </subcellularLocation>
</comment>
<reference evidence="16" key="5">
    <citation type="submission" date="2025-09" db="UniProtKB">
        <authorList>
            <consortium name="Ensembl"/>
        </authorList>
    </citation>
    <scope>IDENTIFICATION</scope>
</reference>
<keyword evidence="6" id="KW-0256">Endoplasmic reticulum</keyword>
<comment type="function">
    <text evidence="9">May play a role in intracellular calcium sensing and homeostasis. May act as a negative regulator of plasma membrane calcium-transporting ATPases preventing calcium efflux from the cell.</text>
</comment>
<keyword evidence="8 14" id="KW-0472">Membrane</keyword>
<evidence type="ECO:0000256" key="12">
    <source>
        <dbReference type="ARBA" id="ARBA00074441"/>
    </source>
</evidence>
<evidence type="ECO:0000256" key="5">
    <source>
        <dbReference type="ARBA" id="ARBA00022737"/>
    </source>
</evidence>
<feature type="transmembrane region" description="Helical" evidence="14">
    <location>
        <begin position="288"/>
        <end position="305"/>
    </location>
</feature>
<dbReference type="InterPro" id="IPR000620">
    <property type="entry name" value="EamA_dom"/>
</dbReference>
<dbReference type="Gene3D" id="1.10.3730.20">
    <property type="match status" value="1"/>
</dbReference>
<dbReference type="STRING" id="7868.ENSCMIP00000044533"/>
<name>A0A4W3K1P6_CALMI</name>
<evidence type="ECO:0000256" key="6">
    <source>
        <dbReference type="ARBA" id="ARBA00022824"/>
    </source>
</evidence>
<evidence type="ECO:0000259" key="15">
    <source>
        <dbReference type="Pfam" id="PF00892"/>
    </source>
</evidence>
<feature type="transmembrane region" description="Helical" evidence="14">
    <location>
        <begin position="186"/>
        <end position="203"/>
    </location>
</feature>
<feature type="transmembrane region" description="Helical" evidence="14">
    <location>
        <begin position="103"/>
        <end position="123"/>
    </location>
</feature>
<keyword evidence="17" id="KW-1185">Reference proteome</keyword>
<organism evidence="16 17">
    <name type="scientific">Callorhinchus milii</name>
    <name type="common">Ghost shark</name>
    <dbReference type="NCBI Taxonomy" id="7868"/>
    <lineage>
        <taxon>Eukaryota</taxon>
        <taxon>Metazoa</taxon>
        <taxon>Chordata</taxon>
        <taxon>Craniata</taxon>
        <taxon>Vertebrata</taxon>
        <taxon>Chondrichthyes</taxon>
        <taxon>Holocephali</taxon>
        <taxon>Chimaeriformes</taxon>
        <taxon>Callorhinchidae</taxon>
        <taxon>Callorhinchus</taxon>
    </lineage>
</organism>
<evidence type="ECO:0000256" key="3">
    <source>
        <dbReference type="ARBA" id="ARBA00022475"/>
    </source>
</evidence>
<feature type="transmembrane region" description="Helical" evidence="14">
    <location>
        <begin position="68"/>
        <end position="91"/>
    </location>
</feature>
<feature type="domain" description="EamA" evidence="15">
    <location>
        <begin position="72"/>
        <end position="203"/>
    </location>
</feature>
<feature type="transmembrane region" description="Helical" evidence="14">
    <location>
        <begin position="317"/>
        <end position="335"/>
    </location>
</feature>
<dbReference type="InterPro" id="IPR037185">
    <property type="entry name" value="EmrE-like"/>
</dbReference>
<feature type="transmembrane region" description="Helical" evidence="14">
    <location>
        <begin position="135"/>
        <end position="153"/>
    </location>
</feature>
<comment type="subunit">
    <text evidence="11">Interacts with STIM1; stimulated by depletion of intracellular calcium. Interacts with ORAI1. Interacts with the plasma membrane calcium-transporting ATPases ATP2B1 and ATP2B4. Interacts with ATP1A1, ATP2A2, KPNB1 and XPO1.</text>
</comment>